<dbReference type="RefSeq" id="WP_011507480.1">
    <property type="nucleotide sequence ID" value="NC_007963.1"/>
</dbReference>
<reference evidence="1 2" key="1">
    <citation type="journal article" date="2011" name="Stand. Genomic Sci.">
        <title>Complete genome sequence of the halophilic and highly halotolerant Chromohalobacter salexigens type strain (1H11(T)).</title>
        <authorList>
            <person name="Copeland A."/>
            <person name="O'Connor K."/>
            <person name="Lucas S."/>
            <person name="Lapidus A."/>
            <person name="Berry K.W."/>
            <person name="Detter J.C."/>
            <person name="Del Rio T.G."/>
            <person name="Hammon N."/>
            <person name="Dalin E."/>
            <person name="Tice H."/>
            <person name="Pitluck S."/>
            <person name="Bruce D."/>
            <person name="Goodwin L."/>
            <person name="Han C."/>
            <person name="Tapia R."/>
            <person name="Saunders E."/>
            <person name="Schmutz J."/>
            <person name="Brettin T."/>
            <person name="Larimer F."/>
            <person name="Land M."/>
            <person name="Hauser L."/>
            <person name="Vargas C."/>
            <person name="Nieto J.J."/>
            <person name="Kyrpides N.C."/>
            <person name="Ivanova N."/>
            <person name="Goker M."/>
            <person name="Klenk H.P."/>
            <person name="Csonka L.N."/>
            <person name="Woyke T."/>
        </authorList>
    </citation>
    <scope>NUCLEOTIDE SEQUENCE [LARGE SCALE GENOMIC DNA]</scope>
    <source>
        <strain evidence="2">ATCC BAA-138 / DSM 3043 / CIP 106854 / NCIMB 13768 / 1H11</strain>
    </source>
</reference>
<evidence type="ECO:0008006" key="3">
    <source>
        <dbReference type="Google" id="ProtNLM"/>
    </source>
</evidence>
<dbReference type="InterPro" id="IPR007922">
    <property type="entry name" value="DciA-like"/>
</dbReference>
<dbReference type="Proteomes" id="UP000000239">
    <property type="component" value="Chromosome"/>
</dbReference>
<name>Q1QVH4_CHRI1</name>
<dbReference type="EMBL" id="CP000285">
    <property type="protein sequence ID" value="ABE59534.1"/>
    <property type="molecule type" value="Genomic_DNA"/>
</dbReference>
<gene>
    <name evidence="1" type="ordered locus">Csal_2183</name>
</gene>
<dbReference type="eggNOG" id="COG4701">
    <property type="taxonomic scope" value="Bacteria"/>
</dbReference>
<evidence type="ECO:0000313" key="1">
    <source>
        <dbReference type="EMBL" id="ABE59534.1"/>
    </source>
</evidence>
<dbReference type="Pfam" id="PF05258">
    <property type="entry name" value="DciA"/>
    <property type="match status" value="1"/>
</dbReference>
<dbReference type="STRING" id="290398.Csal_2183"/>
<dbReference type="HOGENOM" id="CLU_114104_0_0_6"/>
<evidence type="ECO:0000313" key="2">
    <source>
        <dbReference type="Proteomes" id="UP000000239"/>
    </source>
</evidence>
<dbReference type="GeneID" id="95334901"/>
<sequence>MSIKAKRFRAQSIHHLIDGSGELGSVVRMAKLLERAQQHLRSSLPSEVAEHLYVGGYREGALTLITDGAVWLTWLRYERQRLLTLLRQLPEFEAVLTLEFKVRPVHPLKAPVTQARTLSSEAAHHLKACAEDTDDPRLKKALARLAAHAPDASRSS</sequence>
<dbReference type="AlphaFoldDB" id="Q1QVH4"/>
<dbReference type="OrthoDB" id="5767011at2"/>
<protein>
    <recommendedName>
        <fullName evidence="3">DUF721 domain-containing protein</fullName>
    </recommendedName>
</protein>
<organism evidence="1 2">
    <name type="scientific">Chromohalobacter israelensis (strain ATCC BAA-138 / DSM 3043 / CIP 106854 / NCIMB 13768 / 1H11)</name>
    <name type="common">Chromohalobacter salexigens</name>
    <dbReference type="NCBI Taxonomy" id="290398"/>
    <lineage>
        <taxon>Bacteria</taxon>
        <taxon>Pseudomonadati</taxon>
        <taxon>Pseudomonadota</taxon>
        <taxon>Gammaproteobacteria</taxon>
        <taxon>Oceanospirillales</taxon>
        <taxon>Halomonadaceae</taxon>
        <taxon>Chromohalobacter</taxon>
    </lineage>
</organism>
<dbReference type="KEGG" id="csa:Csal_2183"/>
<keyword evidence="2" id="KW-1185">Reference proteome</keyword>
<proteinExistence type="predicted"/>
<accession>Q1QVH4</accession>